<dbReference type="EMBL" id="CAXDID020000244">
    <property type="protein sequence ID" value="CAL6063136.1"/>
    <property type="molecule type" value="Genomic_DNA"/>
</dbReference>
<dbReference type="Proteomes" id="UP001642409">
    <property type="component" value="Unassembled WGS sequence"/>
</dbReference>
<name>A0ABP1KJ96_9EUKA</name>
<organism evidence="2 3">
    <name type="scientific">Hexamita inflata</name>
    <dbReference type="NCBI Taxonomy" id="28002"/>
    <lineage>
        <taxon>Eukaryota</taxon>
        <taxon>Metamonada</taxon>
        <taxon>Diplomonadida</taxon>
        <taxon>Hexamitidae</taxon>
        <taxon>Hexamitinae</taxon>
        <taxon>Hexamita</taxon>
    </lineage>
</organism>
<feature type="region of interest" description="Disordered" evidence="1">
    <location>
        <begin position="161"/>
        <end position="188"/>
    </location>
</feature>
<proteinExistence type="predicted"/>
<reference evidence="2 3" key="1">
    <citation type="submission" date="2024-07" db="EMBL/GenBank/DDBJ databases">
        <authorList>
            <person name="Akdeniz Z."/>
        </authorList>
    </citation>
    <scope>NUCLEOTIDE SEQUENCE [LARGE SCALE GENOMIC DNA]</scope>
</reference>
<evidence type="ECO:0000256" key="1">
    <source>
        <dbReference type="SAM" id="MobiDB-lite"/>
    </source>
</evidence>
<accession>A0ABP1KJ96</accession>
<comment type="caution">
    <text evidence="2">The sequence shown here is derived from an EMBL/GenBank/DDBJ whole genome shotgun (WGS) entry which is preliminary data.</text>
</comment>
<evidence type="ECO:0000313" key="3">
    <source>
        <dbReference type="Proteomes" id="UP001642409"/>
    </source>
</evidence>
<keyword evidence="3" id="KW-1185">Reference proteome</keyword>
<gene>
    <name evidence="2" type="ORF">HINF_LOCUS50701</name>
</gene>
<protein>
    <submittedName>
        <fullName evidence="2">Hypothetical_protein</fullName>
    </submittedName>
</protein>
<evidence type="ECO:0000313" key="2">
    <source>
        <dbReference type="EMBL" id="CAL6063136.1"/>
    </source>
</evidence>
<sequence>MQTSSIFYFIETKNMNYLKPQSVIEYCEENTDIQFEEAVIYLDAKNKRVNKNNKFDPKSLNMKVLLIVLVQNNKVVKKLEITNNYIYTVKKIQDQMINESIIKIHIDHEASQFTSKAGEQHDFYQAKQYRVKPEEVKHFDLIRIQKEFNIVVLDKTLDFDEEDTKPETKQKKVVKKQVKKESSEEESQ</sequence>